<organism evidence="1">
    <name type="scientific">uncultured Thiotrichaceae bacterium</name>
    <dbReference type="NCBI Taxonomy" id="298394"/>
    <lineage>
        <taxon>Bacteria</taxon>
        <taxon>Pseudomonadati</taxon>
        <taxon>Pseudomonadota</taxon>
        <taxon>Gammaproteobacteria</taxon>
        <taxon>Thiotrichales</taxon>
        <taxon>Thiotrichaceae</taxon>
        <taxon>environmental samples</taxon>
    </lineage>
</organism>
<dbReference type="EMBL" id="CACVAV010000332">
    <property type="protein sequence ID" value="CAA6821744.1"/>
    <property type="molecule type" value="Genomic_DNA"/>
</dbReference>
<accession>A0A6S6TQQ1</accession>
<evidence type="ECO:0000313" key="1">
    <source>
        <dbReference type="EMBL" id="CAA6821744.1"/>
    </source>
</evidence>
<sequence length="163" mass="18855">MKYFFPVLMALVIMVGLGASLTPIIAEQFFPNTESRYQKANPDNAKEALATWFGVSSTDFTEVNAIRYQSAQYNTRWYHFVTTRKPVQRFIGRMQLEQLDLDETVLKQEFMTLIPPVDWWQPASLQRQSYFAGEDGRNIIKLIYNAETETGYLLIASKRQPAN</sequence>
<dbReference type="AlphaFoldDB" id="A0A6S6TQQ1"/>
<protein>
    <submittedName>
        <fullName evidence="1">Uncharacterized protein</fullName>
    </submittedName>
</protein>
<reference evidence="1" key="1">
    <citation type="submission" date="2020-01" db="EMBL/GenBank/DDBJ databases">
        <authorList>
            <person name="Meier V. D."/>
            <person name="Meier V D."/>
        </authorList>
    </citation>
    <scope>NUCLEOTIDE SEQUENCE</scope>
    <source>
        <strain evidence="1">HLG_WM_MAG_08</strain>
    </source>
</reference>
<proteinExistence type="predicted"/>
<gene>
    <name evidence="1" type="ORF">HELGO_WM55039</name>
</gene>
<name>A0A6S6TQQ1_9GAMM</name>